<dbReference type="InterPro" id="IPR058595">
    <property type="entry name" value="Avidin-like"/>
</dbReference>
<dbReference type="Proteomes" id="UP000296201">
    <property type="component" value="Chromosome"/>
</dbReference>
<gene>
    <name evidence="1" type="ORF">GHNINEIG_01404</name>
</gene>
<evidence type="ECO:0000313" key="2">
    <source>
        <dbReference type="Proteomes" id="UP000296201"/>
    </source>
</evidence>
<keyword evidence="2" id="KW-1185">Reference proteome</keyword>
<dbReference type="RefSeq" id="WP_135795983.1">
    <property type="nucleotide sequence ID" value="NZ_CP032096.1"/>
</dbReference>
<dbReference type="AlphaFoldDB" id="A0A4P7P239"/>
<accession>A0A4P7P239</accession>
<dbReference type="Pfam" id="PF26421">
    <property type="entry name" value="Avidin_like"/>
    <property type="match status" value="1"/>
</dbReference>
<protein>
    <submittedName>
        <fullName evidence="1">N-acetylglutamate synthase</fullName>
    </submittedName>
</protein>
<dbReference type="EMBL" id="CP032096">
    <property type="protein sequence ID" value="QBZ83352.1"/>
    <property type="molecule type" value="Genomic_DNA"/>
</dbReference>
<evidence type="ECO:0000313" key="1">
    <source>
        <dbReference type="EMBL" id="QBZ83352.1"/>
    </source>
</evidence>
<reference evidence="1 2" key="1">
    <citation type="submission" date="2018-08" db="EMBL/GenBank/DDBJ databases">
        <title>Horizontal acquisition of hydrogen conversion ability and other habitat adaptations in Hydrogenovibrio crunogenus strains.</title>
        <authorList>
            <person name="Gonnella G."/>
            <person name="Adam N."/>
            <person name="Perner M."/>
        </authorList>
    </citation>
    <scope>NUCLEOTIDE SEQUENCE [LARGE SCALE GENOMIC DNA]</scope>
    <source>
        <strain evidence="1 2">SP-41</strain>
    </source>
</reference>
<name>A0A4P7P239_9GAMM</name>
<sequence>MENVFNLDKRRFKALANASGLSNSETIFSYRQNGNLITGEYQGGEIEFGNIIGKYIPPQTIELCFQCKTKDHEILSGKSKGTIQKNSSGKLNISFNWQWLSGAEGSGESYYEEI</sequence>
<organism evidence="1 2">
    <name type="scientific">Hydrogenovibrio crunogenus</name>
    <dbReference type="NCBI Taxonomy" id="39765"/>
    <lineage>
        <taxon>Bacteria</taxon>
        <taxon>Pseudomonadati</taxon>
        <taxon>Pseudomonadota</taxon>
        <taxon>Gammaproteobacteria</taxon>
        <taxon>Thiotrichales</taxon>
        <taxon>Piscirickettsiaceae</taxon>
        <taxon>Hydrogenovibrio</taxon>
    </lineage>
</organism>
<dbReference type="OrthoDB" id="5684515at2"/>
<proteinExistence type="predicted"/>